<reference evidence="1 2" key="1">
    <citation type="submission" date="2023-07" db="EMBL/GenBank/DDBJ databases">
        <title>Genomic Encyclopedia of Type Strains, Phase IV (KMG-IV): sequencing the most valuable type-strain genomes for metagenomic binning, comparative biology and taxonomic classification.</title>
        <authorList>
            <person name="Goeker M."/>
        </authorList>
    </citation>
    <scope>NUCLEOTIDE SEQUENCE [LARGE SCALE GENOMIC DNA]</scope>
    <source>
        <strain evidence="1 2">DSM 25924</strain>
    </source>
</reference>
<evidence type="ECO:0000313" key="1">
    <source>
        <dbReference type="EMBL" id="MDP9728979.1"/>
    </source>
</evidence>
<protein>
    <recommendedName>
        <fullName evidence="3">Endonuclease</fullName>
    </recommendedName>
</protein>
<keyword evidence="2" id="KW-1185">Reference proteome</keyword>
<dbReference type="Proteomes" id="UP001229209">
    <property type="component" value="Unassembled WGS sequence"/>
</dbReference>
<organism evidence="1 2">
    <name type="scientific">Alicyclobacillus tolerans</name>
    <dbReference type="NCBI Taxonomy" id="90970"/>
    <lineage>
        <taxon>Bacteria</taxon>
        <taxon>Bacillati</taxon>
        <taxon>Bacillota</taxon>
        <taxon>Bacilli</taxon>
        <taxon>Bacillales</taxon>
        <taxon>Alicyclobacillaceae</taxon>
        <taxon>Alicyclobacillus</taxon>
    </lineage>
</organism>
<dbReference type="RefSeq" id="WP_203114246.1">
    <property type="nucleotide sequence ID" value="NZ_JAURUO010000009.1"/>
</dbReference>
<gene>
    <name evidence="1" type="ORF">J2S04_001930</name>
</gene>
<comment type="caution">
    <text evidence="1">The sequence shown here is derived from an EMBL/GenBank/DDBJ whole genome shotgun (WGS) entry which is preliminary data.</text>
</comment>
<name>A0ABT9LXI5_9BACL</name>
<sequence>MERANRYSQLIEAVFFRHYKDGDTEVSFMREELEEVARELDVKHPKNLGDIMYSFRYRTTLPDSIRKLAPEGMEWVIYPDGRGKYKFVPQSSNLARILPNELMSETKIPEATPGLVLKYAGEDEQALLAKLRYNRLIDIFTGVAAFSLQNHLRTTVPGVGQVETDEIYVGVDKKGVHYVFPVQAKGHNDMLGIAQVEQDFMVCETKFPDLICIPIAAQFMQNDVIALFAFEKNDGKVSLSSERHFRLVPPDDVSRDDLKVYKSRTE</sequence>
<accession>A0ABT9LXI5</accession>
<proteinExistence type="predicted"/>
<dbReference type="EMBL" id="JAURUO010000009">
    <property type="protein sequence ID" value="MDP9728979.1"/>
    <property type="molecule type" value="Genomic_DNA"/>
</dbReference>
<evidence type="ECO:0008006" key="3">
    <source>
        <dbReference type="Google" id="ProtNLM"/>
    </source>
</evidence>
<evidence type="ECO:0000313" key="2">
    <source>
        <dbReference type="Proteomes" id="UP001229209"/>
    </source>
</evidence>